<gene>
    <name evidence="2" type="ORF">AAFH96_00540</name>
</gene>
<keyword evidence="3" id="KW-1185">Reference proteome</keyword>
<accession>A0ABV5CLB2</accession>
<dbReference type="GO" id="GO:0016853">
    <property type="term" value="F:isomerase activity"/>
    <property type="evidence" value="ECO:0007669"/>
    <property type="project" value="UniProtKB-KW"/>
</dbReference>
<protein>
    <submittedName>
        <fullName evidence="2">Maleylpyruvate isomerase N-terminal domain-containing protein</fullName>
    </submittedName>
</protein>
<dbReference type="InterPro" id="IPR024344">
    <property type="entry name" value="MDMPI_metal-binding"/>
</dbReference>
<evidence type="ECO:0000313" key="2">
    <source>
        <dbReference type="EMBL" id="MFB6391593.1"/>
    </source>
</evidence>
<dbReference type="Gene3D" id="1.20.120.450">
    <property type="entry name" value="dinb family like domain"/>
    <property type="match status" value="1"/>
</dbReference>
<dbReference type="SUPFAM" id="SSF109854">
    <property type="entry name" value="DinB/YfiT-like putative metalloenzymes"/>
    <property type="match status" value="1"/>
</dbReference>
<organism evidence="2 3">
    <name type="scientific">Polymorphospora lycopeni</name>
    <dbReference type="NCBI Taxonomy" id="3140240"/>
    <lineage>
        <taxon>Bacteria</taxon>
        <taxon>Bacillati</taxon>
        <taxon>Actinomycetota</taxon>
        <taxon>Actinomycetes</taxon>
        <taxon>Micromonosporales</taxon>
        <taxon>Micromonosporaceae</taxon>
        <taxon>Polymorphospora</taxon>
    </lineage>
</organism>
<dbReference type="EMBL" id="JBCGDC010000001">
    <property type="protein sequence ID" value="MFB6391593.1"/>
    <property type="molecule type" value="Genomic_DNA"/>
</dbReference>
<evidence type="ECO:0000259" key="1">
    <source>
        <dbReference type="Pfam" id="PF11716"/>
    </source>
</evidence>
<proteinExistence type="predicted"/>
<dbReference type="RefSeq" id="WP_364213271.1">
    <property type="nucleotide sequence ID" value="NZ_JBCGDC010000001.1"/>
</dbReference>
<sequence length="230" mass="24397">MTAASPRDAPAALDAAYAGITDVVGGIDDVDLLLPTRCRGLLVADLLVHLLADARRALLAFANPVDGPADTDAVSYWRRYATTRTNEDLVWDVWRHRRATAAFERPDDIADAWVETSTAVVGAARAAPYGAFVASQGRVLSVPDFVATLVTEAAVHHLDLIVELPSAPPPAPAAYGPAVATLDGLLGDDAVRPARWSPAEYLLKATGRVALDDRDRSDLGPAAIWFPLLG</sequence>
<name>A0ABV5CLB2_9ACTN</name>
<comment type="caution">
    <text evidence="2">The sequence shown here is derived from an EMBL/GenBank/DDBJ whole genome shotgun (WGS) entry which is preliminary data.</text>
</comment>
<keyword evidence="2" id="KW-0413">Isomerase</keyword>
<evidence type="ECO:0000313" key="3">
    <source>
        <dbReference type="Proteomes" id="UP001582793"/>
    </source>
</evidence>
<reference evidence="2 3" key="1">
    <citation type="submission" date="2024-04" db="EMBL/GenBank/DDBJ databases">
        <title>Polymorphospora sp. isolated from Baiyangdian Lake in Xiong'an New Area.</title>
        <authorList>
            <person name="Zhang X."/>
            <person name="Liu J."/>
        </authorList>
    </citation>
    <scope>NUCLEOTIDE SEQUENCE [LARGE SCALE GENOMIC DNA]</scope>
    <source>
        <strain evidence="2 3">2-325</strain>
    </source>
</reference>
<dbReference type="Proteomes" id="UP001582793">
    <property type="component" value="Unassembled WGS sequence"/>
</dbReference>
<dbReference type="InterPro" id="IPR034660">
    <property type="entry name" value="DinB/YfiT-like"/>
</dbReference>
<feature type="domain" description="Mycothiol-dependent maleylpyruvate isomerase metal-binding" evidence="1">
    <location>
        <begin position="14"/>
        <end position="160"/>
    </location>
</feature>
<dbReference type="Pfam" id="PF11716">
    <property type="entry name" value="MDMPI_N"/>
    <property type="match status" value="1"/>
</dbReference>